<organism evidence="2 3">
    <name type="scientific">Eumeta variegata</name>
    <name type="common">Bagworm moth</name>
    <name type="synonym">Eumeta japonica</name>
    <dbReference type="NCBI Taxonomy" id="151549"/>
    <lineage>
        <taxon>Eukaryota</taxon>
        <taxon>Metazoa</taxon>
        <taxon>Ecdysozoa</taxon>
        <taxon>Arthropoda</taxon>
        <taxon>Hexapoda</taxon>
        <taxon>Insecta</taxon>
        <taxon>Pterygota</taxon>
        <taxon>Neoptera</taxon>
        <taxon>Endopterygota</taxon>
        <taxon>Lepidoptera</taxon>
        <taxon>Glossata</taxon>
        <taxon>Ditrysia</taxon>
        <taxon>Tineoidea</taxon>
        <taxon>Psychidae</taxon>
        <taxon>Oiketicinae</taxon>
        <taxon>Eumeta</taxon>
    </lineage>
</organism>
<keyword evidence="3" id="KW-1185">Reference proteome</keyword>
<protein>
    <submittedName>
        <fullName evidence="2">Uncharacterized protein</fullName>
    </submittedName>
</protein>
<dbReference type="EMBL" id="BGZK01000072">
    <property type="protein sequence ID" value="GBP15477.1"/>
    <property type="molecule type" value="Genomic_DNA"/>
</dbReference>
<name>A0A4C1TNS4_EUMVA</name>
<feature type="transmembrane region" description="Helical" evidence="1">
    <location>
        <begin position="100"/>
        <end position="119"/>
    </location>
</feature>
<keyword evidence="1" id="KW-0472">Membrane</keyword>
<evidence type="ECO:0000313" key="3">
    <source>
        <dbReference type="Proteomes" id="UP000299102"/>
    </source>
</evidence>
<proteinExistence type="predicted"/>
<evidence type="ECO:0000256" key="1">
    <source>
        <dbReference type="SAM" id="Phobius"/>
    </source>
</evidence>
<keyword evidence="1" id="KW-1133">Transmembrane helix</keyword>
<dbReference type="AlphaFoldDB" id="A0A4C1TNS4"/>
<sequence length="238" mass="27132">MAKVYHVISYKELSPDSLSYYSVDSLPIEIVALSVMWFLLKVSFSPKRPESQNLSLIGSRTVATFMIFSDINPGQYRNGRRCLVHVNDYHQRSAAYRRRMMSFLVGLLSVTPFVPMSTARTMLSGLGRRCDNPSQPNDSRRYILPHDGVLQCFFSYRFFQFSIGAITSSLSVVEGTLQNKNEPKLRKKQTVASTRAYGVLKQPKDAFPTTLCNIQSCKCLHLPEDVPSWHEMYLEITI</sequence>
<reference evidence="2 3" key="1">
    <citation type="journal article" date="2019" name="Commun. Biol.">
        <title>The bagworm genome reveals a unique fibroin gene that provides high tensile strength.</title>
        <authorList>
            <person name="Kono N."/>
            <person name="Nakamura H."/>
            <person name="Ohtoshi R."/>
            <person name="Tomita M."/>
            <person name="Numata K."/>
            <person name="Arakawa K."/>
        </authorList>
    </citation>
    <scope>NUCLEOTIDE SEQUENCE [LARGE SCALE GENOMIC DNA]</scope>
</reference>
<comment type="caution">
    <text evidence="2">The sequence shown here is derived from an EMBL/GenBank/DDBJ whole genome shotgun (WGS) entry which is preliminary data.</text>
</comment>
<keyword evidence="1" id="KW-0812">Transmembrane</keyword>
<gene>
    <name evidence="2" type="ORF">EVAR_9261_1</name>
</gene>
<dbReference type="Proteomes" id="UP000299102">
    <property type="component" value="Unassembled WGS sequence"/>
</dbReference>
<accession>A0A4C1TNS4</accession>
<evidence type="ECO:0000313" key="2">
    <source>
        <dbReference type="EMBL" id="GBP15477.1"/>
    </source>
</evidence>